<dbReference type="InterPro" id="IPR028082">
    <property type="entry name" value="Peripla_BP_I"/>
</dbReference>
<comment type="caution">
    <text evidence="2">The sequence shown here is derived from an EMBL/GenBank/DDBJ whole genome shotgun (WGS) entry which is preliminary data.</text>
</comment>
<dbReference type="SUPFAM" id="SSF53822">
    <property type="entry name" value="Periplasmic binding protein-like I"/>
    <property type="match status" value="1"/>
</dbReference>
<keyword evidence="1" id="KW-0732">Signal</keyword>
<dbReference type="EMBL" id="QMIE01000003">
    <property type="protein sequence ID" value="TVM18678.1"/>
    <property type="molecule type" value="Genomic_DNA"/>
</dbReference>
<dbReference type="OrthoDB" id="9776955at2"/>
<sequence>MAQLRVLIAAVVLVLLSATTALAQDYTISVSQIVEHPALDATRQGFMDYLKEQGLEVEYNVHIAQGNIATANQIANQIMDEGPDLVLAIATPTAQACAQRIRNIPVLAAAVTDFVGAGLVKSMEEPGANVTGLTDMTPMDQHMELMLEFVPDAKAVGVIYNAGEDNSVSLVKYLREEAKKKGVKLEEATIQNSSGVLQAARSLVGKVQAIYIPTDNTVVTALESAMKVAHENAIPLFSGDTDSVERGTLASLGFDYYNMGRQTGAMAYRILKEEANPGEMPVETLQELSLWVNLDAAEKMGVTIPESVLERADTVLE</sequence>
<dbReference type="AlphaFoldDB" id="A0A7M3MHN2"/>
<name>A0A7M3MHN2_9BACT</name>
<dbReference type="Gene3D" id="3.40.50.2300">
    <property type="match status" value="2"/>
</dbReference>
<feature type="signal peptide" evidence="1">
    <location>
        <begin position="1"/>
        <end position="23"/>
    </location>
</feature>
<evidence type="ECO:0000313" key="3">
    <source>
        <dbReference type="Proteomes" id="UP000448292"/>
    </source>
</evidence>
<dbReference type="InterPro" id="IPR007487">
    <property type="entry name" value="ABC_transpt-TYRBP-like"/>
</dbReference>
<evidence type="ECO:0000313" key="2">
    <source>
        <dbReference type="EMBL" id="TVM18678.1"/>
    </source>
</evidence>
<feature type="chain" id="PRO_5029640687" evidence="1">
    <location>
        <begin position="24"/>
        <end position="317"/>
    </location>
</feature>
<dbReference type="CDD" id="cd06325">
    <property type="entry name" value="PBP1_ABC_unchar_transporter"/>
    <property type="match status" value="1"/>
</dbReference>
<reference evidence="2 3" key="1">
    <citation type="submission" date="2018-06" db="EMBL/GenBank/DDBJ databases">
        <title>Complete genome of Desulfovibrio indonesiensis P37SLT.</title>
        <authorList>
            <person name="Crispim J.S."/>
            <person name="Vidigal P.M.P."/>
            <person name="Silva L.C.F."/>
            <person name="Laguardia C.N."/>
            <person name="Araujo L.C."/>
            <person name="Dias R.S."/>
            <person name="Sousa M.P."/>
            <person name="Paula S.O."/>
            <person name="Silva C."/>
        </authorList>
    </citation>
    <scope>NUCLEOTIDE SEQUENCE [LARGE SCALE GENOMIC DNA]</scope>
    <source>
        <strain evidence="2 3">P37SLT</strain>
    </source>
</reference>
<dbReference type="PANTHER" id="PTHR35271">
    <property type="entry name" value="ABC TRANSPORTER, SUBSTRATE-BINDING LIPOPROTEIN-RELATED"/>
    <property type="match status" value="1"/>
</dbReference>
<gene>
    <name evidence="2" type="ORF">DPQ33_04150</name>
</gene>
<organism evidence="2 3">
    <name type="scientific">Oceanidesulfovibrio indonesiensis</name>
    <dbReference type="NCBI Taxonomy" id="54767"/>
    <lineage>
        <taxon>Bacteria</taxon>
        <taxon>Pseudomonadati</taxon>
        <taxon>Thermodesulfobacteriota</taxon>
        <taxon>Desulfovibrionia</taxon>
        <taxon>Desulfovibrionales</taxon>
        <taxon>Desulfovibrionaceae</taxon>
        <taxon>Oceanidesulfovibrio</taxon>
    </lineage>
</organism>
<dbReference type="RefSeq" id="WP_144301934.1">
    <property type="nucleotide sequence ID" value="NZ_QMIE01000003.1"/>
</dbReference>
<keyword evidence="3" id="KW-1185">Reference proteome</keyword>
<dbReference type="Pfam" id="PF04392">
    <property type="entry name" value="ABC_sub_bind"/>
    <property type="match status" value="1"/>
</dbReference>
<evidence type="ECO:0000256" key="1">
    <source>
        <dbReference type="SAM" id="SignalP"/>
    </source>
</evidence>
<dbReference type="PANTHER" id="PTHR35271:SF1">
    <property type="entry name" value="ABC TRANSPORTER, SUBSTRATE-BINDING LIPOPROTEIN"/>
    <property type="match status" value="1"/>
</dbReference>
<protein>
    <submittedName>
        <fullName evidence="2">ABC transporter permease</fullName>
    </submittedName>
</protein>
<dbReference type="Proteomes" id="UP000448292">
    <property type="component" value="Unassembled WGS sequence"/>
</dbReference>
<accession>A0A7M3MHN2</accession>
<proteinExistence type="predicted"/>